<evidence type="ECO:0000313" key="2">
    <source>
        <dbReference type="EMBL" id="CDJ50271.1"/>
    </source>
</evidence>
<protein>
    <submittedName>
        <fullName evidence="2">Uncharacterized protein</fullName>
    </submittedName>
</protein>
<feature type="region of interest" description="Disordered" evidence="1">
    <location>
        <begin position="121"/>
        <end position="193"/>
    </location>
</feature>
<evidence type="ECO:0000313" key="3">
    <source>
        <dbReference type="Proteomes" id="UP000030750"/>
    </source>
</evidence>
<reference evidence="2" key="2">
    <citation type="submission" date="2013-10" db="EMBL/GenBank/DDBJ databases">
        <authorList>
            <person name="Aslett M."/>
        </authorList>
    </citation>
    <scope>NUCLEOTIDE SEQUENCE [LARGE SCALE GENOMIC DNA]</scope>
    <source>
        <strain evidence="2">Houghton</strain>
    </source>
</reference>
<name>U6LJA9_9EIME</name>
<accession>U6LJA9</accession>
<feature type="compositionally biased region" description="Acidic residues" evidence="1">
    <location>
        <begin position="153"/>
        <end position="163"/>
    </location>
</feature>
<dbReference type="VEuPathDB" id="ToxoDB:EBH_0080790"/>
<gene>
    <name evidence="2" type="ORF">EBH_0080790</name>
</gene>
<reference evidence="2" key="1">
    <citation type="submission" date="2013-10" db="EMBL/GenBank/DDBJ databases">
        <title>Genomic analysis of the causative agents of coccidiosis in chickens.</title>
        <authorList>
            <person name="Reid A.J."/>
            <person name="Blake D."/>
            <person name="Billington K."/>
            <person name="Browne H."/>
            <person name="Dunn M."/>
            <person name="Hung S."/>
            <person name="Kawahara F."/>
            <person name="Miranda-Saavedra D."/>
            <person name="Mourier T."/>
            <person name="Nagra H."/>
            <person name="Otto T.D."/>
            <person name="Rawlings N."/>
            <person name="Sanchez A."/>
            <person name="Sanders M."/>
            <person name="Subramaniam C."/>
            <person name="Tay Y."/>
            <person name="Dear P."/>
            <person name="Doerig C."/>
            <person name="Gruber A."/>
            <person name="Parkinson J."/>
            <person name="Shirley M."/>
            <person name="Wan K.L."/>
            <person name="Berriman M."/>
            <person name="Tomley F."/>
            <person name="Pain A."/>
        </authorList>
    </citation>
    <scope>NUCLEOTIDE SEQUENCE [LARGE SCALE GENOMIC DNA]</scope>
    <source>
        <strain evidence="2">Houghton</strain>
    </source>
</reference>
<organism evidence="2 3">
    <name type="scientific">Eimeria brunetti</name>
    <dbReference type="NCBI Taxonomy" id="51314"/>
    <lineage>
        <taxon>Eukaryota</taxon>
        <taxon>Sar</taxon>
        <taxon>Alveolata</taxon>
        <taxon>Apicomplexa</taxon>
        <taxon>Conoidasida</taxon>
        <taxon>Coccidia</taxon>
        <taxon>Eucoccidiorida</taxon>
        <taxon>Eimeriorina</taxon>
        <taxon>Eimeriidae</taxon>
        <taxon>Eimeria</taxon>
    </lineage>
</organism>
<proteinExistence type="predicted"/>
<dbReference type="AlphaFoldDB" id="U6LJA9"/>
<evidence type="ECO:0000256" key="1">
    <source>
        <dbReference type="SAM" id="MobiDB-lite"/>
    </source>
</evidence>
<sequence>MLPAATFDAAATYPNFWVPEQTSAAAPPDNGVPYLPAIHEPLEDVLQEQVLPVPRRAASPPIRPALGIVLLGGLSTALFLLLRCVQRFASSQKAAGGANKSGPADAEGEPGECKKLKELLANDGGDNGAMGEGAFGGQPPIEEPTQMNALEMPQEDEYSEVDDSLNTPPKENPPERDYTIPKRFSDYPPADPPVTLGKQEVQDRIYDMQEVLDFLYTGKRDDTEEGTGGYSLAYLVKRAYRWRQTNKNAKFGPDVTEEQIKKFERLMNDAEKLVLDLCSVGSRYAKKT</sequence>
<dbReference type="OrthoDB" id="348205at2759"/>
<feature type="compositionally biased region" description="Basic and acidic residues" evidence="1">
    <location>
        <begin position="172"/>
        <end position="185"/>
    </location>
</feature>
<dbReference type="EMBL" id="HG712146">
    <property type="protein sequence ID" value="CDJ50271.1"/>
    <property type="molecule type" value="Genomic_DNA"/>
</dbReference>
<dbReference type="Proteomes" id="UP000030750">
    <property type="component" value="Unassembled WGS sequence"/>
</dbReference>
<feature type="compositionally biased region" description="Gly residues" evidence="1">
    <location>
        <begin position="125"/>
        <end position="136"/>
    </location>
</feature>
<keyword evidence="3" id="KW-1185">Reference proteome</keyword>